<reference evidence="1 2" key="1">
    <citation type="submission" date="2016-10" db="EMBL/GenBank/DDBJ databases">
        <authorList>
            <person name="de Groot N.N."/>
        </authorList>
    </citation>
    <scope>NUCLEOTIDE SEQUENCE [LARGE SCALE GENOMIC DNA]</scope>
    <source>
        <strain evidence="1 2">DSM 29316</strain>
    </source>
</reference>
<keyword evidence="2" id="KW-1185">Reference proteome</keyword>
<dbReference type="STRING" id="871651.SAMN05421688_1283"/>
<name>A0A1I0WCH0_9RHOB</name>
<dbReference type="PANTHER" id="PTHR42110">
    <property type="entry name" value="L-ASPARAGINASE, PUTATIVE (AFU_ORTHOLOGUE AFUA_3G11890)-RELATED"/>
    <property type="match status" value="1"/>
</dbReference>
<protein>
    <submittedName>
        <fullName evidence="1">Asparaginase</fullName>
    </submittedName>
</protein>
<sequence length="330" mass="34725">MTDSVPLVELWRGEFLESVHAGHAVISDGSGTVVEAWGNADAVILPRSSVKMIQALPLATSEAGRGLSTRQLAFACASHDGAALHTNQALKWLEDLGLAESDLRCGPQLPADHKARRDLICSDGAPNQTHNNCSGKHCGFLMLNQHLGGDAEYVDPSHPVQRAVRDAFEEVTGENSPGFGIDGCSAPNFATTMTGLARAMSRFASAREGSGAMADAMVRLHGAMALHPDLVAGEGRACTELMRAMDGRVAIKTGAEGVYTAMIPERGLGIAVKISDGATRAAECVIAALLVRLGVLAPDHPATLRRMDAPLVNRRGIDCGAIRPVQGLWP</sequence>
<evidence type="ECO:0000313" key="2">
    <source>
        <dbReference type="Proteomes" id="UP000198796"/>
    </source>
</evidence>
<dbReference type="OrthoDB" id="9780674at2"/>
<proteinExistence type="predicted"/>
<dbReference type="Pfam" id="PF06089">
    <property type="entry name" value="Asparaginase_II"/>
    <property type="match status" value="1"/>
</dbReference>
<dbReference type="Proteomes" id="UP000198796">
    <property type="component" value="Unassembled WGS sequence"/>
</dbReference>
<gene>
    <name evidence="1" type="ORF">SAMN05421688_1283</name>
</gene>
<evidence type="ECO:0000313" key="1">
    <source>
        <dbReference type="EMBL" id="SFA86455.1"/>
    </source>
</evidence>
<dbReference type="RefSeq" id="WP_092061954.1">
    <property type="nucleotide sequence ID" value="NZ_FOJU01000002.1"/>
</dbReference>
<organism evidence="1 2">
    <name type="scientific">Poseidonocella pacifica</name>
    <dbReference type="NCBI Taxonomy" id="871651"/>
    <lineage>
        <taxon>Bacteria</taxon>
        <taxon>Pseudomonadati</taxon>
        <taxon>Pseudomonadota</taxon>
        <taxon>Alphaproteobacteria</taxon>
        <taxon>Rhodobacterales</taxon>
        <taxon>Roseobacteraceae</taxon>
        <taxon>Poseidonocella</taxon>
    </lineage>
</organism>
<dbReference type="PANTHER" id="PTHR42110:SF1">
    <property type="entry name" value="L-ASPARAGINASE, PUTATIVE (AFU_ORTHOLOGUE AFUA_3G11890)-RELATED"/>
    <property type="match status" value="1"/>
</dbReference>
<accession>A0A1I0WCH0</accession>
<dbReference type="InterPro" id="IPR010349">
    <property type="entry name" value="Asparaginase_II"/>
</dbReference>
<dbReference type="EMBL" id="FOJU01000002">
    <property type="protein sequence ID" value="SFA86455.1"/>
    <property type="molecule type" value="Genomic_DNA"/>
</dbReference>
<dbReference type="AlphaFoldDB" id="A0A1I0WCH0"/>